<evidence type="ECO:0000256" key="1">
    <source>
        <dbReference type="SAM" id="MobiDB-lite"/>
    </source>
</evidence>
<dbReference type="GO" id="GO:0051743">
    <property type="term" value="F:red chlorophyll catabolite reductase activity"/>
    <property type="evidence" value="ECO:0007669"/>
    <property type="project" value="InterPro"/>
</dbReference>
<dbReference type="GO" id="GO:0009507">
    <property type="term" value="C:chloroplast"/>
    <property type="evidence" value="ECO:0007669"/>
    <property type="project" value="TreeGrafter"/>
</dbReference>
<reference evidence="2 3" key="1">
    <citation type="submission" date="2024-01" db="EMBL/GenBank/DDBJ databases">
        <authorList>
            <person name="Waweru B."/>
        </authorList>
    </citation>
    <scope>NUCLEOTIDE SEQUENCE [LARGE SCALE GENOMIC DNA]</scope>
</reference>
<protein>
    <submittedName>
        <fullName evidence="2">Uncharacterized protein</fullName>
    </submittedName>
</protein>
<keyword evidence="3" id="KW-1185">Reference proteome</keyword>
<dbReference type="Gene3D" id="3.40.1500.20">
    <property type="match status" value="1"/>
</dbReference>
<gene>
    <name evidence="2" type="ORF">DCAF_LOCUS12707</name>
</gene>
<dbReference type="InterPro" id="IPR009439">
    <property type="entry name" value="RCC_reductase"/>
</dbReference>
<dbReference type="GO" id="GO:0015996">
    <property type="term" value="P:chlorophyll catabolic process"/>
    <property type="evidence" value="ECO:0007669"/>
    <property type="project" value="TreeGrafter"/>
</dbReference>
<organism evidence="2 3">
    <name type="scientific">Dovyalis caffra</name>
    <dbReference type="NCBI Taxonomy" id="77055"/>
    <lineage>
        <taxon>Eukaryota</taxon>
        <taxon>Viridiplantae</taxon>
        <taxon>Streptophyta</taxon>
        <taxon>Embryophyta</taxon>
        <taxon>Tracheophyta</taxon>
        <taxon>Spermatophyta</taxon>
        <taxon>Magnoliopsida</taxon>
        <taxon>eudicotyledons</taxon>
        <taxon>Gunneridae</taxon>
        <taxon>Pentapetalae</taxon>
        <taxon>rosids</taxon>
        <taxon>fabids</taxon>
        <taxon>Malpighiales</taxon>
        <taxon>Salicaceae</taxon>
        <taxon>Flacourtieae</taxon>
        <taxon>Dovyalis</taxon>
    </lineage>
</organism>
<dbReference type="Pfam" id="PF06405">
    <property type="entry name" value="RCC_reductase"/>
    <property type="match status" value="1"/>
</dbReference>
<dbReference type="Proteomes" id="UP001314170">
    <property type="component" value="Unassembled WGS sequence"/>
</dbReference>
<dbReference type="EMBL" id="CAWUPB010001108">
    <property type="protein sequence ID" value="CAK7337669.1"/>
    <property type="molecule type" value="Genomic_DNA"/>
</dbReference>
<comment type="caution">
    <text evidence="2">The sequence shown here is derived from an EMBL/GenBank/DDBJ whole genome shotgun (WGS) entry which is preliminary data.</text>
</comment>
<feature type="region of interest" description="Disordered" evidence="1">
    <location>
        <begin position="95"/>
        <end position="117"/>
    </location>
</feature>
<sequence>MVIVTLPVCPHAIVNPNLFPLKQISIRKIRNPVRALSTTPFGMEQQMRGKKLMEFPHLLPPHKDLMVGLISALDKRLHGHFLPSSASVPPDAEYYQNQSGTSQGTLSINRGVDSSPSIRRTIPNEVFNFIIRHPLICGTEGPGKDPLGSIVARAGVQPDLTE</sequence>
<evidence type="ECO:0000313" key="3">
    <source>
        <dbReference type="Proteomes" id="UP001314170"/>
    </source>
</evidence>
<accession>A0AAV1RLZ5</accession>
<proteinExistence type="predicted"/>
<evidence type="ECO:0000313" key="2">
    <source>
        <dbReference type="EMBL" id="CAK7337669.1"/>
    </source>
</evidence>
<dbReference type="PANTHER" id="PTHR34685">
    <property type="entry name" value="RED CHLOROPHYLL CATABOLITE REDUCTASE, CHLOROPLASTIC"/>
    <property type="match status" value="1"/>
</dbReference>
<dbReference type="AlphaFoldDB" id="A0AAV1RLZ5"/>
<name>A0AAV1RLZ5_9ROSI</name>
<dbReference type="PANTHER" id="PTHR34685:SF3">
    <property type="entry name" value="RED CHLOROPHYLL CATABOLITE REDUCTASE"/>
    <property type="match status" value="1"/>
</dbReference>